<dbReference type="AlphaFoldDB" id="A0A183GR19"/>
<reference evidence="12 13" key="1">
    <citation type="submission" date="2018-11" db="EMBL/GenBank/DDBJ databases">
        <authorList>
            <consortium name="Pathogen Informatics"/>
        </authorList>
    </citation>
    <scope>NUCLEOTIDE SEQUENCE [LARGE SCALE GENOMIC DNA]</scope>
</reference>
<evidence type="ECO:0000256" key="6">
    <source>
        <dbReference type="ARBA" id="ARBA00023004"/>
    </source>
</evidence>
<dbReference type="GO" id="GO:0046872">
    <property type="term" value="F:metal ion binding"/>
    <property type="evidence" value="ECO:0007669"/>
    <property type="project" value="UniProtKB-KW"/>
</dbReference>
<dbReference type="Gene3D" id="1.25.10.10">
    <property type="entry name" value="Leucine-rich Repeat Variant"/>
    <property type="match status" value="2"/>
</dbReference>
<dbReference type="InterPro" id="IPR011989">
    <property type="entry name" value="ARM-like"/>
</dbReference>
<feature type="binding site" evidence="10">
    <location>
        <position position="253"/>
    </location>
    <ligand>
        <name>Fe cation</name>
        <dbReference type="ChEBI" id="CHEBI:24875"/>
        <label>2</label>
    </ligand>
</feature>
<dbReference type="InterPro" id="IPR016024">
    <property type="entry name" value="ARM-type_fold"/>
</dbReference>
<feature type="binding site" evidence="10">
    <location>
        <position position="63"/>
    </location>
    <ligand>
        <name>Fe cation</name>
        <dbReference type="ChEBI" id="CHEBI:24875"/>
        <label>1</label>
    </ligand>
</feature>
<dbReference type="EC" id="1.14.99.29" evidence="10"/>
<dbReference type="PROSITE" id="PS50077">
    <property type="entry name" value="HEAT_REPEAT"/>
    <property type="match status" value="1"/>
</dbReference>
<keyword evidence="13" id="KW-1185">Reference proteome</keyword>
<reference evidence="14" key="2">
    <citation type="submission" date="2019-09" db="UniProtKB">
        <authorList>
            <consortium name="WormBaseParasite"/>
        </authorList>
    </citation>
    <scope>IDENTIFICATION</scope>
</reference>
<evidence type="ECO:0000313" key="14">
    <source>
        <dbReference type="WBParaSite" id="HPBE_0002513901-mRNA-1"/>
    </source>
</evidence>
<accession>A0A3P8DCT6</accession>
<dbReference type="GO" id="GO:0019135">
    <property type="term" value="F:deoxyhypusine monooxygenase activity"/>
    <property type="evidence" value="ECO:0007669"/>
    <property type="project" value="UniProtKB-UniRule"/>
</dbReference>
<proteinExistence type="inferred from homology"/>
<keyword evidence="5 10" id="KW-0560">Oxidoreductase</keyword>
<dbReference type="UniPathway" id="UPA00354"/>
<feature type="binding site" evidence="10">
    <location>
        <position position="221"/>
    </location>
    <ligand>
        <name>Fe cation</name>
        <dbReference type="ChEBI" id="CHEBI:24875"/>
        <label>2</label>
    </ligand>
</feature>
<evidence type="ECO:0000256" key="3">
    <source>
        <dbReference type="ARBA" id="ARBA00022723"/>
    </source>
</evidence>
<feature type="binding site" evidence="10">
    <location>
        <position position="62"/>
    </location>
    <ligand>
        <name>Fe cation</name>
        <dbReference type="ChEBI" id="CHEBI:24875"/>
        <label>1</label>
    </ligand>
</feature>
<comment type="function">
    <text evidence="9">Catalyzes the hydroxylation of the N(6)-(4-aminobutyl)-L-lysine intermediate produced by deoxyhypusine synthase/DHPS on a critical lysine of the eukaryotic translation initiation factor 5A/eIF-5A. This is the second step of the post-translational modification of that lysine into an unusual amino acid residue named hypusine. Hypusination is unique to mature eIF-5A factor and is essential for its function.</text>
</comment>
<evidence type="ECO:0000313" key="13">
    <source>
        <dbReference type="Proteomes" id="UP000050761"/>
    </source>
</evidence>
<feature type="binding site" evidence="10">
    <location>
        <position position="96"/>
    </location>
    <ligand>
        <name>Fe cation</name>
        <dbReference type="ChEBI" id="CHEBI:24875"/>
        <label>1</label>
    </ligand>
</feature>
<evidence type="ECO:0000256" key="7">
    <source>
        <dbReference type="ARBA" id="ARBA00023033"/>
    </source>
</evidence>
<dbReference type="Pfam" id="PF13646">
    <property type="entry name" value="HEAT_2"/>
    <property type="match status" value="1"/>
</dbReference>
<evidence type="ECO:0000256" key="1">
    <source>
        <dbReference type="ARBA" id="ARBA00000068"/>
    </source>
</evidence>
<feature type="binding site" evidence="10">
    <location>
        <position position="95"/>
    </location>
    <ligand>
        <name>Fe cation</name>
        <dbReference type="ChEBI" id="CHEBI:24875"/>
        <label>1</label>
    </ligand>
</feature>
<dbReference type="SMART" id="SM00567">
    <property type="entry name" value="EZ_HEAT"/>
    <property type="match status" value="6"/>
</dbReference>
<dbReference type="WBParaSite" id="HPBE_0002513901-mRNA-1">
    <property type="protein sequence ID" value="HPBE_0002513901-mRNA-1"/>
    <property type="gene ID" value="HPBE_0002513901"/>
</dbReference>
<evidence type="ECO:0000256" key="11">
    <source>
        <dbReference type="PROSITE-ProRule" id="PRU00103"/>
    </source>
</evidence>
<dbReference type="InterPro" id="IPR004155">
    <property type="entry name" value="PBS_lyase_HEAT"/>
</dbReference>
<evidence type="ECO:0000256" key="8">
    <source>
        <dbReference type="ARBA" id="ARBA00023256"/>
    </source>
</evidence>
<keyword evidence="7 10" id="KW-0503">Monooxygenase</keyword>
<gene>
    <name evidence="12" type="ORF">HPBE_LOCUS25140</name>
</gene>
<feature type="binding site" evidence="10">
    <location>
        <position position="254"/>
    </location>
    <ligand>
        <name>Fe cation</name>
        <dbReference type="ChEBI" id="CHEBI:24875"/>
        <label>2</label>
    </ligand>
</feature>
<keyword evidence="3 10" id="KW-0479">Metal-binding</keyword>
<dbReference type="OrthoDB" id="421002at2759"/>
<dbReference type="HAMAP" id="MF_03101">
    <property type="entry name" value="Deoxyhypusine_hydroxylase"/>
    <property type="match status" value="1"/>
</dbReference>
<accession>A0A183GR19</accession>
<comment type="similarity">
    <text evidence="10">Belongs to the deoxyhypusine hydroxylase family.</text>
</comment>
<dbReference type="InterPro" id="IPR027517">
    <property type="entry name" value="Deoxyhypusine_hydroxylase"/>
</dbReference>
<keyword evidence="6 10" id="KW-0408">Iron</keyword>
<feature type="repeat" description="HEAT" evidence="11">
    <location>
        <begin position="76"/>
        <end position="116"/>
    </location>
</feature>
<evidence type="ECO:0000256" key="5">
    <source>
        <dbReference type="ARBA" id="ARBA00023002"/>
    </source>
</evidence>
<dbReference type="EMBL" id="UZAH01037400">
    <property type="protein sequence ID" value="VDP49287.1"/>
    <property type="molecule type" value="Genomic_DNA"/>
</dbReference>
<evidence type="ECO:0000313" key="12">
    <source>
        <dbReference type="EMBL" id="VDP49287.1"/>
    </source>
</evidence>
<dbReference type="Pfam" id="PF03130">
    <property type="entry name" value="HEAT_PBS"/>
    <property type="match status" value="1"/>
</dbReference>
<evidence type="ECO:0000256" key="10">
    <source>
        <dbReference type="HAMAP-Rule" id="MF_03101"/>
    </source>
</evidence>
<organism evidence="13 14">
    <name type="scientific">Heligmosomoides polygyrus</name>
    <name type="common">Parasitic roundworm</name>
    <dbReference type="NCBI Taxonomy" id="6339"/>
    <lineage>
        <taxon>Eukaryota</taxon>
        <taxon>Metazoa</taxon>
        <taxon>Ecdysozoa</taxon>
        <taxon>Nematoda</taxon>
        <taxon>Chromadorea</taxon>
        <taxon>Rhabditida</taxon>
        <taxon>Rhabditina</taxon>
        <taxon>Rhabditomorpha</taxon>
        <taxon>Strongyloidea</taxon>
        <taxon>Heligmosomidae</taxon>
        <taxon>Heligmosomoides</taxon>
    </lineage>
</organism>
<evidence type="ECO:0000256" key="9">
    <source>
        <dbReference type="ARBA" id="ARBA00045876"/>
    </source>
</evidence>
<protein>
    <recommendedName>
        <fullName evidence="10">Deoxyhypusine hydroxylase</fullName>
        <shortName evidence="10">DOHH</shortName>
        <ecNumber evidence="10">1.14.99.29</ecNumber>
    </recommendedName>
    <alternativeName>
        <fullName evidence="10">Deoxyhypusine dioxygenase</fullName>
    </alternativeName>
    <alternativeName>
        <fullName evidence="10">Deoxyhypusine monooxygenase</fullName>
    </alternativeName>
</protein>
<keyword evidence="4" id="KW-0677">Repeat</keyword>
<name>A0A183GR19_HELPZ</name>
<dbReference type="PANTHER" id="PTHR12697:SF5">
    <property type="entry name" value="DEOXYHYPUSINE HYDROXYLASE"/>
    <property type="match status" value="1"/>
</dbReference>
<dbReference type="Proteomes" id="UP000050761">
    <property type="component" value="Unassembled WGS sequence"/>
</dbReference>
<comment type="function">
    <text evidence="10">Catalyzes the hydroxylation of the N(6)-(4-aminobutyl)-L-lysine intermediate to form hypusine, an essential post-translational modification only found in mature eIF-5A factor.</text>
</comment>
<evidence type="ECO:0000256" key="4">
    <source>
        <dbReference type="ARBA" id="ARBA00022737"/>
    </source>
</evidence>
<evidence type="ECO:0000256" key="2">
    <source>
        <dbReference type="ARBA" id="ARBA00005041"/>
    </source>
</evidence>
<dbReference type="PANTHER" id="PTHR12697">
    <property type="entry name" value="PBS LYASE HEAT-LIKE PROTEIN"/>
    <property type="match status" value="1"/>
</dbReference>
<feature type="binding site" evidence="10">
    <location>
        <position position="220"/>
    </location>
    <ligand>
        <name>Fe cation</name>
        <dbReference type="ChEBI" id="CHEBI:24875"/>
        <label>2</label>
    </ligand>
</feature>
<sequence length="305" mass="33954">MIGIETSQSSIQSVESTVQLIYFRRPLKARFRALFILRSIGCDLSVKWIAKCLHDDSALLKHELAYCLGQMQNKTAIPVLIEVLEDVSQEPIVRHEAGEALGAIGDILARDILKKFTKDSCKEIAETCELALRRIDLVSSTGVKTESPYQSIDPTVAALSEDVDELGATLLDTSKPLWDRYSAMFKLRNINTDRAIKALAQGNVSFAICLYCEDSALFRHEVAYVLGQAQSPVAIQELKDRLTLPSENCMVRHECAEALGAIATEECTSILQNYVNDGEVCLLFLRCSQCPFCKIRRIQGYLFPA</sequence>
<dbReference type="InterPro" id="IPR021133">
    <property type="entry name" value="HEAT_type_2"/>
</dbReference>
<keyword evidence="8 10" id="KW-0386">Hypusine biosynthesis</keyword>
<comment type="pathway">
    <text evidence="2 10">Protein modification; eIF5A hypusination.</text>
</comment>
<dbReference type="SUPFAM" id="SSF48371">
    <property type="entry name" value="ARM repeat"/>
    <property type="match status" value="1"/>
</dbReference>
<comment type="cofactor">
    <cofactor evidence="10">
        <name>Fe(2+)</name>
        <dbReference type="ChEBI" id="CHEBI:29033"/>
    </cofactor>
    <text evidence="10">Binds 2 Fe(2+) ions per subunit.</text>
</comment>
<comment type="catalytic activity">
    <reaction evidence="1 10">
        <text>[eIF5A protein]-deoxyhypusine + AH2 + O2 = [eIF5A protein]-hypusine + A + H2O</text>
        <dbReference type="Rhea" id="RHEA:14101"/>
        <dbReference type="Rhea" id="RHEA-COMP:10144"/>
        <dbReference type="Rhea" id="RHEA-COMP:12592"/>
        <dbReference type="ChEBI" id="CHEBI:13193"/>
        <dbReference type="ChEBI" id="CHEBI:15377"/>
        <dbReference type="ChEBI" id="CHEBI:15379"/>
        <dbReference type="ChEBI" id="CHEBI:17499"/>
        <dbReference type="ChEBI" id="CHEBI:82657"/>
        <dbReference type="ChEBI" id="CHEBI:91175"/>
        <dbReference type="EC" id="1.14.99.29"/>
    </reaction>
</comment>